<name>A0ABX5EN42_9BACL</name>
<dbReference type="EMBL" id="PVTZ01000008">
    <property type="protein sequence ID" value="PRZ13612.1"/>
    <property type="molecule type" value="Genomic_DNA"/>
</dbReference>
<evidence type="ECO:0000313" key="1">
    <source>
        <dbReference type="EMBL" id="PRZ13612.1"/>
    </source>
</evidence>
<sequence length="142" mass="17104">MTPAEIAIQLQVSPSTVTTWFHKYKIRFRKKMMDKEKRNTVLCELYLKQKWDIPQIANELNVTPRTVEKWLNKLGISCESKRKRKQRFIEEELLSTIYFLYWKKGMSLEQTAQEMKVSVFQVFKWMEKLNIPRRGCGRPTKK</sequence>
<keyword evidence="2" id="KW-1185">Reference proteome</keyword>
<proteinExistence type="predicted"/>
<organism evidence="1 2">
    <name type="scientific">Laceyella sediminis</name>
    <dbReference type="NCBI Taxonomy" id="573074"/>
    <lineage>
        <taxon>Bacteria</taxon>
        <taxon>Bacillati</taxon>
        <taxon>Bacillota</taxon>
        <taxon>Bacilli</taxon>
        <taxon>Bacillales</taxon>
        <taxon>Thermoactinomycetaceae</taxon>
        <taxon>Laceyella</taxon>
    </lineage>
</organism>
<dbReference type="Proteomes" id="UP000238836">
    <property type="component" value="Unassembled WGS sequence"/>
</dbReference>
<gene>
    <name evidence="1" type="ORF">CLV36_108109</name>
</gene>
<protein>
    <submittedName>
        <fullName evidence="1">ATPase subunit gpP of terminase</fullName>
    </submittedName>
</protein>
<evidence type="ECO:0000313" key="2">
    <source>
        <dbReference type="Proteomes" id="UP000238836"/>
    </source>
</evidence>
<comment type="caution">
    <text evidence="1">The sequence shown here is derived from an EMBL/GenBank/DDBJ whole genome shotgun (WGS) entry which is preliminary data.</text>
</comment>
<accession>A0ABX5EN42</accession>
<dbReference type="Gene3D" id="1.10.1660.10">
    <property type="match status" value="1"/>
</dbReference>
<reference evidence="1 2" key="1">
    <citation type="submission" date="2018-03" db="EMBL/GenBank/DDBJ databases">
        <title>Genomic Encyclopedia of Archaeal and Bacterial Type Strains, Phase II (KMG-II): from individual species to whole genera.</title>
        <authorList>
            <person name="Goeker M."/>
        </authorList>
    </citation>
    <scope>NUCLEOTIDE SEQUENCE [LARGE SCALE GENOMIC DNA]</scope>
    <source>
        <strain evidence="1 2">RHA1</strain>
    </source>
</reference>